<sequence>MGPARADARFCSPKCRAKWNRDMGMPKQMRKAARWVRNDAQKRPLSARTGRMVDVSNPESWATFEAAKASPVGAGMGYVIGGNNIGCIDLDHCFRGGQLEPWAREILDQYPDALLVEVSRSGEGLHIFTELPEGDAKRIRDGRNIEYYPPNSVRYVAVTGHKFWRD</sequence>
<evidence type="ECO:0000313" key="2">
    <source>
        <dbReference type="Proteomes" id="UP000638848"/>
    </source>
</evidence>
<keyword evidence="2" id="KW-1185">Reference proteome</keyword>
<protein>
    <recommendedName>
        <fullName evidence="3">DNA primase</fullName>
    </recommendedName>
</protein>
<name>A0A917H7R2_9MICC</name>
<reference evidence="1" key="1">
    <citation type="journal article" date="2014" name="Int. J. Syst. Evol. Microbiol.">
        <title>Complete genome sequence of Corynebacterium casei LMG S-19264T (=DSM 44701T), isolated from a smear-ripened cheese.</title>
        <authorList>
            <consortium name="US DOE Joint Genome Institute (JGI-PGF)"/>
            <person name="Walter F."/>
            <person name="Albersmeier A."/>
            <person name="Kalinowski J."/>
            <person name="Ruckert C."/>
        </authorList>
    </citation>
    <scope>NUCLEOTIDE SEQUENCE</scope>
    <source>
        <strain evidence="1">CGMCC 1.12187</strain>
    </source>
</reference>
<accession>A0A917H7R2</accession>
<evidence type="ECO:0000313" key="1">
    <source>
        <dbReference type="EMBL" id="GGG70391.1"/>
    </source>
</evidence>
<reference evidence="1" key="2">
    <citation type="submission" date="2020-09" db="EMBL/GenBank/DDBJ databases">
        <authorList>
            <person name="Sun Q."/>
            <person name="Zhou Y."/>
        </authorList>
    </citation>
    <scope>NUCLEOTIDE SEQUENCE</scope>
    <source>
        <strain evidence="1">CGMCC 1.12187</strain>
    </source>
</reference>
<dbReference type="EMBL" id="BMEQ01000038">
    <property type="protein sequence ID" value="GGG70391.1"/>
    <property type="molecule type" value="Genomic_DNA"/>
</dbReference>
<gene>
    <name evidence="1" type="ORF">GCM10011374_38660</name>
</gene>
<evidence type="ECO:0008006" key="3">
    <source>
        <dbReference type="Google" id="ProtNLM"/>
    </source>
</evidence>
<comment type="caution">
    <text evidence="1">The sequence shown here is derived from an EMBL/GenBank/DDBJ whole genome shotgun (WGS) entry which is preliminary data.</text>
</comment>
<dbReference type="AlphaFoldDB" id="A0A917H7R2"/>
<dbReference type="Proteomes" id="UP000638848">
    <property type="component" value="Unassembled WGS sequence"/>
</dbReference>
<proteinExistence type="predicted"/>
<organism evidence="1 2">
    <name type="scientific">Kocuria dechangensis</name>
    <dbReference type="NCBI Taxonomy" id="1176249"/>
    <lineage>
        <taxon>Bacteria</taxon>
        <taxon>Bacillati</taxon>
        <taxon>Actinomycetota</taxon>
        <taxon>Actinomycetes</taxon>
        <taxon>Micrococcales</taxon>
        <taxon>Micrococcaceae</taxon>
        <taxon>Kocuria</taxon>
    </lineage>
</organism>